<dbReference type="EMBL" id="CP121689">
    <property type="protein sequence ID" value="WZL77123.1"/>
    <property type="molecule type" value="Genomic_DNA"/>
</dbReference>
<keyword evidence="2" id="KW-0121">Carboxypeptidase</keyword>
<sequence length="386" mass="44762">MNGRVIADCPDQELISYSSALEYLNWLDFEYPQLLEKIQQRLNELEWPSNLVVRISFVEEVNGPFVTPLGNRIPVLEIGNPSPGSKRLVFEATCHGGERLHSATLLAAFFSLVQNAWRLQALLESSFIGFLPIVDPDGWVKETRAYVDRSGEEIHNPVVVNLRHIRNMFGWEDANAAFGRKLESIRSRRAKAVQQYVLKRFNPLRVFSSLHETVMLGSELFYKNAGVMILLHDYFTQEEKDLLARLRYPLGMFQRSELFLRKRFSFRFPKYREEFLSHHPFFAKALSIRNFIKKQGLTIFQDKFEAALKELPFYVERDLPLAEGIYLPGPFFWKTGITLAPDFFQKMTGCCGRTIETFTQSRETRLMQGLAFVDATLRVEVRGEHF</sequence>
<name>A0ABZ2YDS0_9BACT</name>
<dbReference type="SUPFAM" id="SSF53187">
    <property type="entry name" value="Zn-dependent exopeptidases"/>
    <property type="match status" value="1"/>
</dbReference>
<reference evidence="2 3" key="1">
    <citation type="submission" date="2023-03" db="EMBL/GenBank/DDBJ databases">
        <title>Novel Species.</title>
        <authorList>
            <person name="Ma S."/>
        </authorList>
    </citation>
    <scope>NUCLEOTIDE SEQUENCE [LARGE SCALE GENOMIC DNA]</scope>
    <source>
        <strain evidence="2 3">B11</strain>
    </source>
</reference>
<protein>
    <submittedName>
        <fullName evidence="2">M14 family zinc carboxypeptidase</fullName>
    </submittedName>
</protein>
<dbReference type="Gene3D" id="3.40.630.10">
    <property type="entry name" value="Zn peptidases"/>
    <property type="match status" value="1"/>
</dbReference>
<dbReference type="InterPro" id="IPR000834">
    <property type="entry name" value="Peptidase_M14"/>
</dbReference>
<keyword evidence="3" id="KW-1185">Reference proteome</keyword>
<evidence type="ECO:0000313" key="3">
    <source>
        <dbReference type="Proteomes" id="UP001461341"/>
    </source>
</evidence>
<keyword evidence="2" id="KW-0645">Protease</keyword>
<dbReference type="Pfam" id="PF00246">
    <property type="entry name" value="Peptidase_M14"/>
    <property type="match status" value="1"/>
</dbReference>
<organism evidence="2 3">
    <name type="scientific">Thermatribacter velox</name>
    <dbReference type="NCBI Taxonomy" id="3039681"/>
    <lineage>
        <taxon>Bacteria</taxon>
        <taxon>Pseudomonadati</taxon>
        <taxon>Atribacterota</taxon>
        <taxon>Atribacteria</taxon>
        <taxon>Atribacterales</taxon>
        <taxon>Thermatribacteraceae</taxon>
        <taxon>Thermatribacter</taxon>
    </lineage>
</organism>
<dbReference type="GO" id="GO:0004180">
    <property type="term" value="F:carboxypeptidase activity"/>
    <property type="evidence" value="ECO:0007669"/>
    <property type="project" value="UniProtKB-KW"/>
</dbReference>
<accession>A0ABZ2YDS0</accession>
<evidence type="ECO:0000313" key="2">
    <source>
        <dbReference type="EMBL" id="WZL77123.1"/>
    </source>
</evidence>
<dbReference type="Proteomes" id="UP001461341">
    <property type="component" value="Chromosome"/>
</dbReference>
<proteinExistence type="predicted"/>
<evidence type="ECO:0000259" key="1">
    <source>
        <dbReference type="Pfam" id="PF00246"/>
    </source>
</evidence>
<feature type="domain" description="Peptidase M14" evidence="1">
    <location>
        <begin position="69"/>
        <end position="143"/>
    </location>
</feature>
<keyword evidence="2" id="KW-0378">Hydrolase</keyword>
<dbReference type="RefSeq" id="WP_369019289.1">
    <property type="nucleotide sequence ID" value="NZ_CP121689.1"/>
</dbReference>
<gene>
    <name evidence="2" type="ORF">QBE54_05260</name>
</gene>